<accession>F9GDN2</accession>
<dbReference type="OrthoDB" id="3006326at2759"/>
<dbReference type="EMBL" id="AFQF01005617">
    <property type="protein sequence ID" value="EGU72725.1"/>
    <property type="molecule type" value="Genomic_DNA"/>
</dbReference>
<evidence type="ECO:0000313" key="1">
    <source>
        <dbReference type="EMBL" id="EGU72725.1"/>
    </source>
</evidence>
<organism evidence="1">
    <name type="scientific">Fusarium oxysporum (strain Fo5176)</name>
    <name type="common">Fusarium vascular wilt</name>
    <dbReference type="NCBI Taxonomy" id="660025"/>
    <lineage>
        <taxon>Eukaryota</taxon>
        <taxon>Fungi</taxon>
        <taxon>Dikarya</taxon>
        <taxon>Ascomycota</taxon>
        <taxon>Pezizomycotina</taxon>
        <taxon>Sordariomycetes</taxon>
        <taxon>Hypocreomycetidae</taxon>
        <taxon>Hypocreales</taxon>
        <taxon>Nectriaceae</taxon>
        <taxon>Fusarium</taxon>
        <taxon>Fusarium oxysporum species complex</taxon>
    </lineage>
</organism>
<name>F9GDN2_FUSOF</name>
<reference evidence="1" key="1">
    <citation type="journal article" date="2012" name="Mol. Plant Microbe Interact.">
        <title>A highly conserved effector in Fusarium oxysporum is required for full virulence on Arabidopsis.</title>
        <authorList>
            <person name="Thatcher L.F."/>
            <person name="Gardiner D.M."/>
            <person name="Kazan K."/>
            <person name="Manners J."/>
        </authorList>
    </citation>
    <scope>NUCLEOTIDE SEQUENCE [LARGE SCALE GENOMIC DNA]</scope>
    <source>
        <strain evidence="1">Fo5176</strain>
    </source>
</reference>
<feature type="non-terminal residue" evidence="1">
    <location>
        <position position="1"/>
    </location>
</feature>
<protein>
    <submittedName>
        <fullName evidence="1">Uncharacterized protein</fullName>
    </submittedName>
</protein>
<dbReference type="AlphaFoldDB" id="F9GDN2"/>
<proteinExistence type="predicted"/>
<gene>
    <name evidence="1" type="ORF">FOXB_16766</name>
</gene>
<comment type="caution">
    <text evidence="1">The sequence shown here is derived from an EMBL/GenBank/DDBJ whole genome shotgun (WGS) entry which is preliminary data.</text>
</comment>
<sequence>LRAVSHIKSRLGTEALLHLLQPDIQASDEFWKSIVLSSRGKASPAFAHLDVEVDPSLFNVDMFMAGLSSSGFMAYNSANPEQYDKRRVATENATSHFEITESLGSKITSFSMPDFGPGGKRSFMASLP</sequence>